<evidence type="ECO:0000256" key="2">
    <source>
        <dbReference type="PIRSR" id="PIRSR607760-1"/>
    </source>
</evidence>
<organism evidence="5 6">
    <name type="scientific">Kribbella soli</name>
    <dbReference type="NCBI Taxonomy" id="1124743"/>
    <lineage>
        <taxon>Bacteria</taxon>
        <taxon>Bacillati</taxon>
        <taxon>Actinomycetota</taxon>
        <taxon>Actinomycetes</taxon>
        <taxon>Propionibacteriales</taxon>
        <taxon>Kribbellaceae</taxon>
        <taxon>Kribbella</taxon>
    </lineage>
</organism>
<comment type="similarity">
    <text evidence="1">Belongs to the manganese catalase family.</text>
</comment>
<accession>A0A4R0GUL9</accession>
<sequence>MFNHRSDLQFACRPDRPDLRYADRLEHVLADQYHEITVATHYLSGWTAPVPGRYRDTLVHLGVDQVAMVEMLATMIARLLEGAPAETVNRVLRTNPMVAAVMGGTDLESALVSMAGRQPEEPASAGALPNPWRQSGTTDRQNLLADFLANAHAERDHRPAIRDVRDGSDDPDIRLLMSCLLARTDEHRRECATAVAALTEEPEERVYPGKARPRDTQPKKTGASR</sequence>
<dbReference type="OrthoDB" id="8334870at2"/>
<comment type="caution">
    <text evidence="5">The sequence shown here is derived from an EMBL/GenBank/DDBJ whole genome shotgun (WGS) entry which is preliminary data.</text>
</comment>
<feature type="binding site" evidence="3">
    <location>
        <position position="56"/>
    </location>
    <ligand>
        <name>Ca(2+)</name>
        <dbReference type="ChEBI" id="CHEBI:29108"/>
    </ligand>
</feature>
<dbReference type="Pfam" id="PF05067">
    <property type="entry name" value="Mn_catalase"/>
    <property type="match status" value="1"/>
</dbReference>
<dbReference type="InterPro" id="IPR012347">
    <property type="entry name" value="Ferritin-like"/>
</dbReference>
<dbReference type="InterPro" id="IPR007760">
    <property type="entry name" value="Mn_catalase"/>
</dbReference>
<evidence type="ECO:0000256" key="1">
    <source>
        <dbReference type="ARBA" id="ARBA00007644"/>
    </source>
</evidence>
<dbReference type="SUPFAM" id="SSF47240">
    <property type="entry name" value="Ferritin-like"/>
    <property type="match status" value="1"/>
</dbReference>
<feature type="binding site" evidence="2">
    <location>
        <position position="187"/>
    </location>
    <ligand>
        <name>Mn(2+)</name>
        <dbReference type="ChEBI" id="CHEBI:29035"/>
        <label>1</label>
    </ligand>
</feature>
<gene>
    <name evidence="5" type="ORF">E0H45_39080</name>
</gene>
<reference evidence="5 6" key="1">
    <citation type="submission" date="2019-02" db="EMBL/GenBank/DDBJ databases">
        <title>Kribbella capetownensis sp. nov. and Kribbella speibonae sp. nov., isolated from soil.</title>
        <authorList>
            <person name="Curtis S.M."/>
            <person name="Norton I."/>
            <person name="Everest G.J."/>
            <person name="Meyers P.R."/>
        </authorList>
    </citation>
    <scope>NUCLEOTIDE SEQUENCE [LARGE SCALE GENOMIC DNA]</scope>
    <source>
        <strain evidence="5 6">KCTC 29219</strain>
    </source>
</reference>
<keyword evidence="2" id="KW-0479">Metal-binding</keyword>
<evidence type="ECO:0000313" key="6">
    <source>
        <dbReference type="Proteomes" id="UP000292346"/>
    </source>
</evidence>
<comment type="cofactor">
    <cofactor evidence="3">
        <name>Ca(2+)</name>
        <dbReference type="ChEBI" id="CHEBI:29108"/>
    </cofactor>
    <text evidence="3">Binds 1 Ca(2+) ion per subunit.</text>
</comment>
<name>A0A4R0GUL9_9ACTN</name>
<proteinExistence type="inferred from homology"/>
<keyword evidence="6" id="KW-1185">Reference proteome</keyword>
<evidence type="ECO:0000256" key="3">
    <source>
        <dbReference type="PIRSR" id="PIRSR607760-2"/>
    </source>
</evidence>
<comment type="cofactor">
    <cofactor evidence="2">
        <name>Mn(2+)</name>
        <dbReference type="ChEBI" id="CHEBI:29035"/>
    </cofactor>
    <text evidence="2">Binds 2 manganese ions per subunit.</text>
</comment>
<feature type="binding site" evidence="2">
    <location>
        <position position="154"/>
    </location>
    <ligand>
        <name>Mn(2+)</name>
        <dbReference type="ChEBI" id="CHEBI:29035"/>
        <label>1</label>
    </ligand>
</feature>
<dbReference type="Proteomes" id="UP000292346">
    <property type="component" value="Unassembled WGS sequence"/>
</dbReference>
<feature type="binding site" evidence="2">
    <location>
        <position position="35"/>
    </location>
    <ligand>
        <name>Mn(2+)</name>
        <dbReference type="ChEBI" id="CHEBI:29035"/>
        <label>1</label>
    </ligand>
</feature>
<dbReference type="AlphaFoldDB" id="A0A4R0GUL9"/>
<feature type="region of interest" description="Disordered" evidence="4">
    <location>
        <begin position="117"/>
        <end position="136"/>
    </location>
</feature>
<dbReference type="InterPro" id="IPR009078">
    <property type="entry name" value="Ferritin-like_SF"/>
</dbReference>
<protein>
    <submittedName>
        <fullName evidence="5">Manganese catalase family protein</fullName>
    </submittedName>
</protein>
<keyword evidence="2" id="KW-0464">Manganese</keyword>
<feature type="region of interest" description="Disordered" evidence="4">
    <location>
        <begin position="199"/>
        <end position="225"/>
    </location>
</feature>
<keyword evidence="3" id="KW-0106">Calcium</keyword>
<feature type="compositionally biased region" description="Basic and acidic residues" evidence="4">
    <location>
        <begin position="204"/>
        <end position="218"/>
    </location>
</feature>
<dbReference type="EMBL" id="SJJZ01000006">
    <property type="protein sequence ID" value="TCC01517.1"/>
    <property type="molecule type" value="Genomic_DNA"/>
</dbReference>
<dbReference type="GO" id="GO:0046872">
    <property type="term" value="F:metal ion binding"/>
    <property type="evidence" value="ECO:0007669"/>
    <property type="project" value="UniProtKB-KW"/>
</dbReference>
<dbReference type="Gene3D" id="1.20.1260.10">
    <property type="match status" value="1"/>
</dbReference>
<evidence type="ECO:0000256" key="4">
    <source>
        <dbReference type="SAM" id="MobiDB-lite"/>
    </source>
</evidence>
<dbReference type="RefSeq" id="WP_131347330.1">
    <property type="nucleotide sequence ID" value="NZ_SJJZ01000006.1"/>
</dbReference>
<evidence type="ECO:0000313" key="5">
    <source>
        <dbReference type="EMBL" id="TCC01517.1"/>
    </source>
</evidence>